<evidence type="ECO:0000313" key="6">
    <source>
        <dbReference type="Proteomes" id="UP000302218"/>
    </source>
</evidence>
<proteinExistence type="predicted"/>
<dbReference type="AlphaFoldDB" id="A0A4P8WJS0"/>
<name>A0A4P8WJS0_9EURY</name>
<dbReference type="PROSITE" id="PS50956">
    <property type="entry name" value="HTH_ASNC_2"/>
    <property type="match status" value="1"/>
</dbReference>
<dbReference type="Gene3D" id="1.10.10.10">
    <property type="entry name" value="Winged helix-like DNA-binding domain superfamily/Winged helix DNA-binding domain"/>
    <property type="match status" value="1"/>
</dbReference>
<dbReference type="GO" id="GO:0043200">
    <property type="term" value="P:response to amino acid"/>
    <property type="evidence" value="ECO:0007669"/>
    <property type="project" value="TreeGrafter"/>
</dbReference>
<dbReference type="InterPro" id="IPR019888">
    <property type="entry name" value="Tscrpt_reg_AsnC-like"/>
</dbReference>
<evidence type="ECO:0000256" key="3">
    <source>
        <dbReference type="ARBA" id="ARBA00023163"/>
    </source>
</evidence>
<evidence type="ECO:0000259" key="4">
    <source>
        <dbReference type="PROSITE" id="PS50956"/>
    </source>
</evidence>
<dbReference type="InterPro" id="IPR000485">
    <property type="entry name" value="AsnC-type_HTH_dom"/>
</dbReference>
<keyword evidence="1" id="KW-0805">Transcription regulation</keyword>
<dbReference type="EMBL" id="CP040330">
    <property type="protein sequence ID" value="QCS42333.1"/>
    <property type="molecule type" value="Genomic_DNA"/>
</dbReference>
<dbReference type="Pfam" id="PF13412">
    <property type="entry name" value="HTH_24"/>
    <property type="match status" value="1"/>
</dbReference>
<accession>A0A4P8WJS0</accession>
<dbReference type="KEGG" id="nvr:FEJ81_08155"/>
<dbReference type="InterPro" id="IPR011991">
    <property type="entry name" value="ArsR-like_HTH"/>
</dbReference>
<dbReference type="PANTHER" id="PTHR30154:SF34">
    <property type="entry name" value="TRANSCRIPTIONAL REGULATOR AZLB"/>
    <property type="match status" value="1"/>
</dbReference>
<keyword evidence="3" id="KW-0804">Transcription</keyword>
<dbReference type="GO" id="GO:0043565">
    <property type="term" value="F:sequence-specific DNA binding"/>
    <property type="evidence" value="ECO:0007669"/>
    <property type="project" value="InterPro"/>
</dbReference>
<keyword evidence="2" id="KW-0238">DNA-binding</keyword>
<feature type="domain" description="HTH asnC-type" evidence="4">
    <location>
        <begin position="8"/>
        <end position="69"/>
    </location>
</feature>
<organism evidence="5 6">
    <name type="scientific">Natrinema versiforme</name>
    <dbReference type="NCBI Taxonomy" id="88724"/>
    <lineage>
        <taxon>Archaea</taxon>
        <taxon>Methanobacteriati</taxon>
        <taxon>Methanobacteriota</taxon>
        <taxon>Stenosarchaea group</taxon>
        <taxon>Halobacteria</taxon>
        <taxon>Halobacteriales</taxon>
        <taxon>Natrialbaceae</taxon>
        <taxon>Natrinema</taxon>
    </lineage>
</organism>
<protein>
    <submittedName>
        <fullName evidence="5">Lrp/AsnC family transcriptional regulator</fullName>
    </submittedName>
</protein>
<dbReference type="PROSITE" id="PS00519">
    <property type="entry name" value="HTH_ASNC_1"/>
    <property type="match status" value="1"/>
</dbReference>
<dbReference type="InterPro" id="IPR019885">
    <property type="entry name" value="Tscrpt_reg_HTH_AsnC-type_CS"/>
</dbReference>
<dbReference type="InterPro" id="IPR036390">
    <property type="entry name" value="WH_DNA-bd_sf"/>
</dbReference>
<dbReference type="InterPro" id="IPR036388">
    <property type="entry name" value="WH-like_DNA-bd_sf"/>
</dbReference>
<gene>
    <name evidence="5" type="ORF">FEJ81_08155</name>
</gene>
<evidence type="ECO:0000256" key="1">
    <source>
        <dbReference type="ARBA" id="ARBA00023015"/>
    </source>
</evidence>
<dbReference type="SUPFAM" id="SSF46785">
    <property type="entry name" value="Winged helix' DNA-binding domain"/>
    <property type="match status" value="1"/>
</dbReference>
<dbReference type="PRINTS" id="PR00033">
    <property type="entry name" value="HTHASNC"/>
</dbReference>
<dbReference type="PANTHER" id="PTHR30154">
    <property type="entry name" value="LEUCINE-RESPONSIVE REGULATORY PROTEIN"/>
    <property type="match status" value="1"/>
</dbReference>
<dbReference type="GO" id="GO:0005829">
    <property type="term" value="C:cytosol"/>
    <property type="evidence" value="ECO:0007669"/>
    <property type="project" value="TreeGrafter"/>
</dbReference>
<dbReference type="Proteomes" id="UP000302218">
    <property type="component" value="Chromosome"/>
</dbReference>
<dbReference type="SMART" id="SM00344">
    <property type="entry name" value="HTH_ASNC"/>
    <property type="match status" value="1"/>
</dbReference>
<evidence type="ECO:0000313" key="5">
    <source>
        <dbReference type="EMBL" id="QCS42333.1"/>
    </source>
</evidence>
<reference evidence="6" key="1">
    <citation type="submission" date="2019-05" db="EMBL/GenBank/DDBJ databases">
        <title>Genome sequence and methylation pattern of the halophilic Archaeon Natrinema versiforme BOL5-4.</title>
        <authorList>
            <person name="DasSarma P."/>
            <person name="Anton B.P."/>
            <person name="DasSarma S.L."/>
            <person name="Martinez F.L."/>
            <person name="Guzman D."/>
            <person name="Roberts R.J."/>
            <person name="DasSarma S."/>
        </authorList>
    </citation>
    <scope>NUCLEOTIDE SEQUENCE [LARGE SCALE GENOMIC DNA]</scope>
    <source>
        <strain evidence="6">BOL5-4</strain>
    </source>
</reference>
<sequence>MNMDGSSLDDVDRSILHYLQDNARNTVTDIANEVGVSGNTVRNRIEELEESGIIKGYSVDIDYKEAGLDLHFAFTCTASISKREELATGILDIPGVIEVREFMTGQENIYLEALGTDAGDITRIAHDIDALGAEIHIEKLIRNDYSHSFGPFSQPDDKP</sequence>
<dbReference type="CDD" id="cd00090">
    <property type="entry name" value="HTH_ARSR"/>
    <property type="match status" value="1"/>
</dbReference>
<evidence type="ECO:0000256" key="2">
    <source>
        <dbReference type="ARBA" id="ARBA00023125"/>
    </source>
</evidence>